<accession>A0A7D7QUE4</accession>
<name>A0A7D7QUE4_9NOSO</name>
<dbReference type="KEGG" id="ned:HUN01_20990"/>
<dbReference type="Proteomes" id="UP000514713">
    <property type="component" value="Chromosome"/>
</dbReference>
<sequence>MVKAYSCAPLQNIVHPYENRNQSGGSNRCPQHITHEDALKIWQRYSMGIAQNV</sequence>
<organism evidence="1 2">
    <name type="scientific">Nostoc edaphicum CCNP1411</name>
    <dbReference type="NCBI Taxonomy" id="1472755"/>
    <lineage>
        <taxon>Bacteria</taxon>
        <taxon>Bacillati</taxon>
        <taxon>Cyanobacteriota</taxon>
        <taxon>Cyanophyceae</taxon>
        <taxon>Nostocales</taxon>
        <taxon>Nostocaceae</taxon>
        <taxon>Nostoc</taxon>
    </lineage>
</organism>
<gene>
    <name evidence="1" type="ORF">HUN01_20990</name>
</gene>
<reference evidence="2" key="1">
    <citation type="submission" date="2020-06" db="EMBL/GenBank/DDBJ databases">
        <title>Nostoc edaphicum CCNP1411 genome.</title>
        <authorList>
            <person name="Fidor A."/>
            <person name="Grabski M."/>
            <person name="Gawor J."/>
            <person name="Gromadka R."/>
            <person name="Wegrzyn G."/>
            <person name="Mazur-Marzec H."/>
        </authorList>
    </citation>
    <scope>NUCLEOTIDE SEQUENCE [LARGE SCALE GENOMIC DNA]</scope>
    <source>
        <strain evidence="2">CCNP1411</strain>
    </source>
</reference>
<keyword evidence="2" id="KW-1185">Reference proteome</keyword>
<protein>
    <submittedName>
        <fullName evidence="1">Uncharacterized protein</fullName>
    </submittedName>
</protein>
<evidence type="ECO:0000313" key="2">
    <source>
        <dbReference type="Proteomes" id="UP000514713"/>
    </source>
</evidence>
<dbReference type="RefSeq" id="WP_181927823.1">
    <property type="nucleotide sequence ID" value="NZ_CP054698.1"/>
</dbReference>
<proteinExistence type="predicted"/>
<dbReference type="EMBL" id="CP054698">
    <property type="protein sequence ID" value="QMS89943.1"/>
    <property type="molecule type" value="Genomic_DNA"/>
</dbReference>
<evidence type="ECO:0000313" key="1">
    <source>
        <dbReference type="EMBL" id="QMS89943.1"/>
    </source>
</evidence>
<dbReference type="AlphaFoldDB" id="A0A7D7QUE4"/>